<evidence type="ECO:0000313" key="1">
    <source>
        <dbReference type="EMBL" id="CDW46233.1"/>
    </source>
</evidence>
<accession>A0A0K2V6R2</accession>
<name>A0A0K2V6R2_LEPSM</name>
<dbReference type="EMBL" id="HACA01028872">
    <property type="protein sequence ID" value="CDW46233.1"/>
    <property type="molecule type" value="Transcribed_RNA"/>
</dbReference>
<proteinExistence type="predicted"/>
<reference evidence="1" key="1">
    <citation type="submission" date="2014-05" db="EMBL/GenBank/DDBJ databases">
        <authorList>
            <person name="Chronopoulou M."/>
        </authorList>
    </citation>
    <scope>NUCLEOTIDE SEQUENCE</scope>
    <source>
        <tissue evidence="1">Whole organism</tissue>
    </source>
</reference>
<dbReference type="AlphaFoldDB" id="A0A0K2V6R2"/>
<sequence>MLSFCQWTTMSLEFSFNYNYIKSPQLCFLGPICIYRGVQVNWDIF</sequence>
<organism evidence="1">
    <name type="scientific">Lepeophtheirus salmonis</name>
    <name type="common">Salmon louse</name>
    <name type="synonym">Caligus salmonis</name>
    <dbReference type="NCBI Taxonomy" id="72036"/>
    <lineage>
        <taxon>Eukaryota</taxon>
        <taxon>Metazoa</taxon>
        <taxon>Ecdysozoa</taxon>
        <taxon>Arthropoda</taxon>
        <taxon>Crustacea</taxon>
        <taxon>Multicrustacea</taxon>
        <taxon>Hexanauplia</taxon>
        <taxon>Copepoda</taxon>
        <taxon>Siphonostomatoida</taxon>
        <taxon>Caligidae</taxon>
        <taxon>Lepeophtheirus</taxon>
    </lineage>
</organism>
<protein>
    <submittedName>
        <fullName evidence="1">Uncharacterized protein</fullName>
    </submittedName>
</protein>